<keyword evidence="1" id="KW-0812">Transmembrane</keyword>
<accession>A0A3B0WC43</accession>
<name>A0A3B0WC43_9ZZZZ</name>
<evidence type="ECO:0008006" key="3">
    <source>
        <dbReference type="Google" id="ProtNLM"/>
    </source>
</evidence>
<protein>
    <recommendedName>
        <fullName evidence="3">Membrane-associated protein</fullName>
    </recommendedName>
</protein>
<sequence>MEKLSVKGLAAGLGASWAFCMLFAGWAAMFGWSTKFVEVMASVYIGFAPSFSGGIIGAAWGFVDGAIGGIIIAIVYNAVTRKK</sequence>
<dbReference type="EMBL" id="UOEY01000119">
    <property type="protein sequence ID" value="VAW41224.1"/>
    <property type="molecule type" value="Genomic_DNA"/>
</dbReference>
<organism evidence="2">
    <name type="scientific">hydrothermal vent metagenome</name>
    <dbReference type="NCBI Taxonomy" id="652676"/>
    <lineage>
        <taxon>unclassified sequences</taxon>
        <taxon>metagenomes</taxon>
        <taxon>ecological metagenomes</taxon>
    </lineage>
</organism>
<reference evidence="2" key="1">
    <citation type="submission" date="2018-06" db="EMBL/GenBank/DDBJ databases">
        <authorList>
            <person name="Zhirakovskaya E."/>
        </authorList>
    </citation>
    <scope>NUCLEOTIDE SEQUENCE</scope>
</reference>
<gene>
    <name evidence="2" type="ORF">MNBD_DELTA04-1160</name>
</gene>
<evidence type="ECO:0000313" key="2">
    <source>
        <dbReference type="EMBL" id="VAW41224.1"/>
    </source>
</evidence>
<keyword evidence="1" id="KW-0472">Membrane</keyword>
<evidence type="ECO:0000256" key="1">
    <source>
        <dbReference type="SAM" id="Phobius"/>
    </source>
</evidence>
<keyword evidence="1" id="KW-1133">Transmembrane helix</keyword>
<proteinExistence type="predicted"/>
<dbReference type="AlphaFoldDB" id="A0A3B0WC43"/>
<feature type="transmembrane region" description="Helical" evidence="1">
    <location>
        <begin position="12"/>
        <end position="33"/>
    </location>
</feature>
<feature type="transmembrane region" description="Helical" evidence="1">
    <location>
        <begin position="53"/>
        <end position="79"/>
    </location>
</feature>
<dbReference type="NCBIfam" id="NF037947">
    <property type="entry name" value="holin_4"/>
    <property type="match status" value="1"/>
</dbReference>